<dbReference type="PANTHER" id="PTHR38040:SF1">
    <property type="entry name" value="UBIQUINONE BIOSYNTHESIS ACCESSORY FACTOR UBIK"/>
    <property type="match status" value="1"/>
</dbReference>
<dbReference type="PANTHER" id="PTHR38040">
    <property type="entry name" value="UBIQUINONE BIOSYNTHESIS ACCESSORY FACTOR UBIK"/>
    <property type="match status" value="1"/>
</dbReference>
<evidence type="ECO:0000313" key="2">
    <source>
        <dbReference type="EMBL" id="SDY54572.1"/>
    </source>
</evidence>
<comment type="pathway">
    <text evidence="1">Cofactor biosynthesis; ubiquinone biosynthesis.</text>
</comment>
<dbReference type="Pfam" id="PF04380">
    <property type="entry name" value="BMFP"/>
    <property type="match status" value="1"/>
</dbReference>
<dbReference type="UniPathway" id="UPA00232"/>
<comment type="function">
    <text evidence="1">Required for efficient ubiquinone (coenzyme Q) biosynthesis. UbiK is probably an accessory factor of Ubi enzymes and facilitates ubiquinone biosynthesis by acting as an assembly factor, a targeting factor, or both.</text>
</comment>
<proteinExistence type="inferred from homology"/>
<dbReference type="GO" id="GO:0005737">
    <property type="term" value="C:cytoplasm"/>
    <property type="evidence" value="ECO:0007669"/>
    <property type="project" value="UniProtKB-SubCell"/>
</dbReference>
<protein>
    <recommendedName>
        <fullName evidence="1">Ubiquinone biosynthesis accessory factor UbiK</fullName>
    </recommendedName>
</protein>
<gene>
    <name evidence="1" type="primary">ubiK</name>
    <name evidence="2" type="ORF">SAMN05421881_104216</name>
</gene>
<sequence length="93" mass="10531">MLNKNVLDEIGGKVNEILAHSPAKDIERNMRTMLSGVFSRLDLVTREEFEVQQEVIKRTRIKLTELEAKVQMLENQLQQPVSGGDLVDVGDPK</sequence>
<comment type="subcellular location">
    <subcellularLocation>
        <location evidence="1">Cytoplasm</location>
    </subcellularLocation>
</comment>
<evidence type="ECO:0000313" key="3">
    <source>
        <dbReference type="Proteomes" id="UP000198640"/>
    </source>
</evidence>
<dbReference type="GO" id="GO:0006744">
    <property type="term" value="P:ubiquinone biosynthetic process"/>
    <property type="evidence" value="ECO:0007669"/>
    <property type="project" value="UniProtKB-UniRule"/>
</dbReference>
<name>A0A1H3KQY0_9PROT</name>
<dbReference type="HAMAP" id="MF_02216">
    <property type="entry name" value="UbiK"/>
    <property type="match status" value="1"/>
</dbReference>
<accession>A0A1H3KQY0</accession>
<keyword evidence="1" id="KW-0831">Ubiquinone biosynthesis</keyword>
<dbReference type="InterPro" id="IPR007475">
    <property type="entry name" value="UbiK"/>
</dbReference>
<dbReference type="Proteomes" id="UP000198640">
    <property type="component" value="Unassembled WGS sequence"/>
</dbReference>
<dbReference type="STRING" id="44576.SAMN05421881_104216"/>
<evidence type="ECO:0000256" key="1">
    <source>
        <dbReference type="HAMAP-Rule" id="MF_02216"/>
    </source>
</evidence>
<organism evidence="2 3">
    <name type="scientific">Nitrosomonas halophila</name>
    <dbReference type="NCBI Taxonomy" id="44576"/>
    <lineage>
        <taxon>Bacteria</taxon>
        <taxon>Pseudomonadati</taxon>
        <taxon>Pseudomonadota</taxon>
        <taxon>Betaproteobacteria</taxon>
        <taxon>Nitrosomonadales</taxon>
        <taxon>Nitrosomonadaceae</taxon>
        <taxon>Nitrosomonas</taxon>
    </lineage>
</organism>
<comment type="similarity">
    <text evidence="1">Belongs to the UbiK family.</text>
</comment>
<dbReference type="OrthoDB" id="5297354at2"/>
<keyword evidence="1" id="KW-0963">Cytoplasm</keyword>
<keyword evidence="3" id="KW-1185">Reference proteome</keyword>
<dbReference type="EMBL" id="FNOY01000042">
    <property type="protein sequence ID" value="SDY54572.1"/>
    <property type="molecule type" value="Genomic_DNA"/>
</dbReference>
<dbReference type="RefSeq" id="WP_090414766.1">
    <property type="nucleotide sequence ID" value="NZ_FNOY01000042.1"/>
</dbReference>
<dbReference type="AlphaFoldDB" id="A0A1H3KQY0"/>
<reference evidence="2 3" key="1">
    <citation type="submission" date="2016-10" db="EMBL/GenBank/DDBJ databases">
        <authorList>
            <person name="de Groot N.N."/>
        </authorList>
    </citation>
    <scope>NUCLEOTIDE SEQUENCE [LARGE SCALE GENOMIC DNA]</scope>
    <source>
        <strain evidence="2 3">Nm1</strain>
    </source>
</reference>